<evidence type="ECO:0000313" key="2">
    <source>
        <dbReference type="EMBL" id="CAK8986995.1"/>
    </source>
</evidence>
<sequence>MSTITSAYGGSQLLRAAIVLKTLLAEVRSTESSSDGTPAVPAAAVVPEAVRQVDLRSPECREEIAGDGYFNLTVSGRPRGSHHHCVYVDDRWQSTTKLKFFLEQKRAALKLPELDVKDDSSNMVPPPASEEVPEKEISKTVPAADIVSNAKQEGPSTENKPSCTSEASDKAVPHQVIATPTKTCRKRPLSLPESTEKTSPPGSLSPETFHRLTRLKAQLGSQQGNPGRIEHSKALDCCFCKRAKHSCAWQYRVTDVKPQKTVVTGSQCYCCVRACLKLGCGRNIRACSNTPGLLAKIQAKSAEIAESLHGSGGDVCKCHSCTGPKTRLNKKTQVPV</sequence>
<proteinExistence type="predicted"/>
<comment type="caution">
    <text evidence="2">The sequence shown here is derived from an EMBL/GenBank/DDBJ whole genome shotgun (WGS) entry which is preliminary data.</text>
</comment>
<evidence type="ECO:0000256" key="1">
    <source>
        <dbReference type="SAM" id="MobiDB-lite"/>
    </source>
</evidence>
<feature type="region of interest" description="Disordered" evidence="1">
    <location>
        <begin position="118"/>
        <end position="207"/>
    </location>
</feature>
<keyword evidence="3" id="KW-1185">Reference proteome</keyword>
<organism evidence="2 3">
    <name type="scientific">Durusdinium trenchii</name>
    <dbReference type="NCBI Taxonomy" id="1381693"/>
    <lineage>
        <taxon>Eukaryota</taxon>
        <taxon>Sar</taxon>
        <taxon>Alveolata</taxon>
        <taxon>Dinophyceae</taxon>
        <taxon>Suessiales</taxon>
        <taxon>Symbiodiniaceae</taxon>
        <taxon>Durusdinium</taxon>
    </lineage>
</organism>
<feature type="compositionally biased region" description="Polar residues" evidence="1">
    <location>
        <begin position="149"/>
        <end position="166"/>
    </location>
</feature>
<feature type="compositionally biased region" description="Polar residues" evidence="1">
    <location>
        <begin position="197"/>
        <end position="206"/>
    </location>
</feature>
<name>A0ABP0H9V7_9DINO</name>
<accession>A0ABP0H9V7</accession>
<evidence type="ECO:0000313" key="3">
    <source>
        <dbReference type="Proteomes" id="UP001642464"/>
    </source>
</evidence>
<gene>
    <name evidence="2" type="ORF">SCF082_LOCUS787</name>
</gene>
<protein>
    <submittedName>
        <fullName evidence="2">Uncharacterized protein</fullName>
    </submittedName>
</protein>
<reference evidence="2 3" key="1">
    <citation type="submission" date="2024-02" db="EMBL/GenBank/DDBJ databases">
        <authorList>
            <person name="Chen Y."/>
            <person name="Shah S."/>
            <person name="Dougan E. K."/>
            <person name="Thang M."/>
            <person name="Chan C."/>
        </authorList>
    </citation>
    <scope>NUCLEOTIDE SEQUENCE [LARGE SCALE GENOMIC DNA]</scope>
</reference>
<dbReference type="EMBL" id="CAXAMM010000325">
    <property type="protein sequence ID" value="CAK8986995.1"/>
    <property type="molecule type" value="Genomic_DNA"/>
</dbReference>
<dbReference type="Proteomes" id="UP001642464">
    <property type="component" value="Unassembled WGS sequence"/>
</dbReference>